<dbReference type="EMBL" id="JAEPRD010000003">
    <property type="protein sequence ID" value="KAG2213494.1"/>
    <property type="molecule type" value="Genomic_DNA"/>
</dbReference>
<dbReference type="CDD" id="cd07989">
    <property type="entry name" value="LPLAT_AGPAT-like"/>
    <property type="match status" value="1"/>
</dbReference>
<sequence>MTRTLKLGVAATSALGATYWYYKPTVVPATPYIPPPFVWDSIPKPVLQHLEGHDNALWKVGTTMVVGVAGMLAKGFMKASDTRVYGLDKFMAIVEDPKRTQGLITVSNHESVLDDPFLWGAMPLSIFFKVEKMRWVLGAADICYTTVFKSYFFACGKTLPAIRGGGVYQPGVDLAISTLNRGGWVHIYPEAKVSQHGKMIRFKWGIGRILMDMEKEAIVVPVWHEGMHLAKPLYETKLVHLGQPITLVFGDPIAYSDILVQWKNGCLSEREARIQITQRIYDALEHLESQYKKLDETNLANFGSDLEREHRKEEGALETAWNYDDSPIGHQVGMWIWRVQDFNLTTVPTNQYGHFYQGDSYIVLKTTQKENSDGLIHNIHFWLGLETSQDEAGTAAYKTVELDDFLDGYAVQHREIQKSESQLFKTYFKTLTYLKGGFASGFNHVEEEEVVVRLLRVHKPKQLEGSRTRNAVVISEVDKDYTSLHSGAVFVLDTGDIIYQWQGQDANGIERAKAAEFISQLISERNGAGEMVIVEQNSGSGERDFFEALGSDGPISDETEEEEEEEQVTSKKLLRLSSSGPFGLGHLKFEVVAEEVISKDMFDTHHVFVFDVGHQVYTWIGRKASRKERKYGLQYAQDYVKGCSDRSAFTPICQVIEGGEDELFESSLEGWQGW</sequence>
<dbReference type="Gene3D" id="3.40.20.10">
    <property type="entry name" value="Severin"/>
    <property type="match status" value="3"/>
</dbReference>
<evidence type="ECO:0000313" key="8">
    <source>
        <dbReference type="EMBL" id="KAG2213494.1"/>
    </source>
</evidence>
<keyword evidence="6" id="KW-0012">Acyltransferase</keyword>
<dbReference type="CDD" id="cd11290">
    <property type="entry name" value="gelsolin_S1_like"/>
    <property type="match status" value="1"/>
</dbReference>
<evidence type="ECO:0000256" key="1">
    <source>
        <dbReference type="ARBA" id="ARBA00004370"/>
    </source>
</evidence>
<name>A0A8H7RL40_9FUNG</name>
<evidence type="ECO:0000256" key="4">
    <source>
        <dbReference type="ARBA" id="ARBA00023098"/>
    </source>
</evidence>
<dbReference type="InterPro" id="IPR029006">
    <property type="entry name" value="ADF-H/Gelsolin-like_dom_sf"/>
</dbReference>
<organism evidence="8 9">
    <name type="scientific">Mucor saturninus</name>
    <dbReference type="NCBI Taxonomy" id="64648"/>
    <lineage>
        <taxon>Eukaryota</taxon>
        <taxon>Fungi</taxon>
        <taxon>Fungi incertae sedis</taxon>
        <taxon>Mucoromycota</taxon>
        <taxon>Mucoromycotina</taxon>
        <taxon>Mucoromycetes</taxon>
        <taxon>Mucorales</taxon>
        <taxon>Mucorineae</taxon>
        <taxon>Mucoraceae</taxon>
        <taxon>Mucor</taxon>
    </lineage>
</organism>
<proteinExistence type="inferred from homology"/>
<evidence type="ECO:0000256" key="3">
    <source>
        <dbReference type="ARBA" id="ARBA00022679"/>
    </source>
</evidence>
<dbReference type="Proteomes" id="UP000603453">
    <property type="component" value="Unassembled WGS sequence"/>
</dbReference>
<dbReference type="PANTHER" id="PTHR11977:SF130">
    <property type="entry name" value="SEVERIN"/>
    <property type="match status" value="1"/>
</dbReference>
<comment type="caution">
    <text evidence="8">The sequence shown here is derived from an EMBL/GenBank/DDBJ whole genome shotgun (WGS) entry which is preliminary data.</text>
</comment>
<dbReference type="GO" id="GO:0008154">
    <property type="term" value="P:actin polymerization or depolymerization"/>
    <property type="evidence" value="ECO:0007669"/>
    <property type="project" value="TreeGrafter"/>
</dbReference>
<dbReference type="AlphaFoldDB" id="A0A8H7RL40"/>
<dbReference type="GO" id="GO:0006644">
    <property type="term" value="P:phospholipid metabolic process"/>
    <property type="evidence" value="ECO:0007669"/>
    <property type="project" value="InterPro"/>
</dbReference>
<dbReference type="PANTHER" id="PTHR11977">
    <property type="entry name" value="VILLIN"/>
    <property type="match status" value="1"/>
</dbReference>
<dbReference type="SUPFAM" id="SSF55753">
    <property type="entry name" value="Actin depolymerizing proteins"/>
    <property type="match status" value="3"/>
</dbReference>
<dbReference type="InterPro" id="IPR002123">
    <property type="entry name" value="Plipid/glycerol_acylTrfase"/>
</dbReference>
<protein>
    <recommendedName>
        <fullName evidence="7">Phospholipid/glycerol acyltransferase domain-containing protein</fullName>
    </recommendedName>
</protein>
<dbReference type="GO" id="GO:0016746">
    <property type="term" value="F:acyltransferase activity"/>
    <property type="evidence" value="ECO:0007669"/>
    <property type="project" value="UniProtKB-KW"/>
</dbReference>
<gene>
    <name evidence="8" type="ORF">INT47_009168</name>
</gene>
<evidence type="ECO:0000259" key="7">
    <source>
        <dbReference type="SMART" id="SM00563"/>
    </source>
</evidence>
<feature type="domain" description="Phospholipid/glycerol acyltransferase" evidence="7">
    <location>
        <begin position="103"/>
        <end position="227"/>
    </location>
</feature>
<comment type="subcellular location">
    <subcellularLocation>
        <location evidence="1">Membrane</location>
    </subcellularLocation>
</comment>
<keyword evidence="4" id="KW-0443">Lipid metabolism</keyword>
<comment type="similarity">
    <text evidence="2">Belongs to the taffazin family.</text>
</comment>
<dbReference type="InterPro" id="IPR007123">
    <property type="entry name" value="Gelsolin-like_dom"/>
</dbReference>
<dbReference type="SUPFAM" id="SSF69593">
    <property type="entry name" value="Glycerol-3-phosphate (1)-acyltransferase"/>
    <property type="match status" value="1"/>
</dbReference>
<dbReference type="PRINTS" id="PR00979">
    <property type="entry name" value="TAFAZZIN"/>
</dbReference>
<evidence type="ECO:0000256" key="6">
    <source>
        <dbReference type="ARBA" id="ARBA00023315"/>
    </source>
</evidence>
<dbReference type="SMART" id="SM00262">
    <property type="entry name" value="GEL"/>
    <property type="match status" value="3"/>
</dbReference>
<evidence type="ECO:0000256" key="5">
    <source>
        <dbReference type="ARBA" id="ARBA00023136"/>
    </source>
</evidence>
<dbReference type="SMART" id="SM00563">
    <property type="entry name" value="PlsC"/>
    <property type="match status" value="1"/>
</dbReference>
<evidence type="ECO:0000256" key="2">
    <source>
        <dbReference type="ARBA" id="ARBA00010524"/>
    </source>
</evidence>
<dbReference type="OrthoDB" id="6375767at2759"/>
<dbReference type="GO" id="GO:0016020">
    <property type="term" value="C:membrane"/>
    <property type="evidence" value="ECO:0007669"/>
    <property type="project" value="UniProtKB-SubCell"/>
</dbReference>
<accession>A0A8H7RL40</accession>
<dbReference type="Pfam" id="PF00626">
    <property type="entry name" value="Gelsolin"/>
    <property type="match status" value="3"/>
</dbReference>
<dbReference type="InterPro" id="IPR007122">
    <property type="entry name" value="Villin/Gelsolin"/>
</dbReference>
<dbReference type="GO" id="GO:0005737">
    <property type="term" value="C:cytoplasm"/>
    <property type="evidence" value="ECO:0007669"/>
    <property type="project" value="TreeGrafter"/>
</dbReference>
<evidence type="ECO:0000313" key="9">
    <source>
        <dbReference type="Proteomes" id="UP000603453"/>
    </source>
</evidence>
<keyword evidence="9" id="KW-1185">Reference proteome</keyword>
<dbReference type="GO" id="GO:0051015">
    <property type="term" value="F:actin filament binding"/>
    <property type="evidence" value="ECO:0007669"/>
    <property type="project" value="InterPro"/>
</dbReference>
<dbReference type="Pfam" id="PF01553">
    <property type="entry name" value="Acyltransferase"/>
    <property type="match status" value="1"/>
</dbReference>
<keyword evidence="5" id="KW-0472">Membrane</keyword>
<dbReference type="GO" id="GO:0015629">
    <property type="term" value="C:actin cytoskeleton"/>
    <property type="evidence" value="ECO:0007669"/>
    <property type="project" value="TreeGrafter"/>
</dbReference>
<keyword evidence="3" id="KW-0808">Transferase</keyword>
<dbReference type="InterPro" id="IPR000872">
    <property type="entry name" value="Tafazzin"/>
</dbReference>
<reference evidence="8" key="1">
    <citation type="submission" date="2020-12" db="EMBL/GenBank/DDBJ databases">
        <title>Metabolic potential, ecology and presence of endohyphal bacteria is reflected in genomic diversity of Mucoromycotina.</title>
        <authorList>
            <person name="Muszewska A."/>
            <person name="Okrasinska A."/>
            <person name="Steczkiewicz K."/>
            <person name="Drgas O."/>
            <person name="Orlowska M."/>
            <person name="Perlinska-Lenart U."/>
            <person name="Aleksandrzak-Piekarczyk T."/>
            <person name="Szatraj K."/>
            <person name="Zielenkiewicz U."/>
            <person name="Pilsyk S."/>
            <person name="Malc E."/>
            <person name="Mieczkowski P."/>
            <person name="Kruszewska J.S."/>
            <person name="Biernat P."/>
            <person name="Pawlowska J."/>
        </authorList>
    </citation>
    <scope>NUCLEOTIDE SEQUENCE</scope>
    <source>
        <strain evidence="8">WA0000017839</strain>
    </source>
</reference>